<gene>
    <name evidence="9" type="primary">ergic1</name>
    <name evidence="9" type="ORF">g.9874</name>
</gene>
<dbReference type="EMBL" id="GGYP01002961">
    <property type="protein sequence ID" value="MDE47732.1"/>
    <property type="molecule type" value="Transcribed_RNA"/>
</dbReference>
<sequence length="296" mass="33495">MVLNFKRLDIYRKVPKDLTQPTVGGAVISICCIVFMTFLFVSELIDFLTPEIVNQLFVDQTSGGLNKIDVRLNVSLPMLDCKYAGLDIQDDSGRHEVGSLENMVKSNIETIDSYGAKHHGCRLEVTFQINKVPGNFHLSTHSASQQPNDIDMAHIIHEISFGDDVRALNLHGSFDPLRGTSRLEDSSLQSHEYHLRIVPSIYEELDGSMLRPYQYQYAYKKYISLGFTGRVIPAIWFKYDINPISVKYKKHRRPFYEFLCMTCAIVGGTFTVAGIIDSLVFSASNILEKLEIGKLM</sequence>
<evidence type="ECO:0000256" key="4">
    <source>
        <dbReference type="ARBA" id="ARBA00022989"/>
    </source>
</evidence>
<dbReference type="PANTHER" id="PTHR10984:SF36">
    <property type="entry name" value="ENDOPLASMIC RETICULUM-GOLGI INTERMEDIATE COMPARTMENT PROTEIN 1"/>
    <property type="match status" value="1"/>
</dbReference>
<keyword evidence="4 6" id="KW-1133">Transmembrane helix</keyword>
<protein>
    <submittedName>
        <fullName evidence="9">Endoplasmic reticulum-Golgi intermediate compartment protein 1</fullName>
    </submittedName>
</protein>
<evidence type="ECO:0000259" key="7">
    <source>
        <dbReference type="Pfam" id="PF07970"/>
    </source>
</evidence>
<keyword evidence="5 6" id="KW-0472">Membrane</keyword>
<comment type="similarity">
    <text evidence="2">Belongs to the ERGIC family.</text>
</comment>
<feature type="transmembrane region" description="Helical" evidence="6">
    <location>
        <begin position="20"/>
        <end position="41"/>
    </location>
</feature>
<proteinExistence type="inferred from homology"/>
<dbReference type="InterPro" id="IPR045888">
    <property type="entry name" value="Erv"/>
</dbReference>
<evidence type="ECO:0000256" key="2">
    <source>
        <dbReference type="ARBA" id="ARBA00005648"/>
    </source>
</evidence>
<dbReference type="AlphaFoldDB" id="A0A6G1SCQ3"/>
<keyword evidence="3 6" id="KW-0812">Transmembrane</keyword>
<dbReference type="Pfam" id="PF07970">
    <property type="entry name" value="COPIIcoated_ERV"/>
    <property type="match status" value="1"/>
</dbReference>
<feature type="transmembrane region" description="Helical" evidence="6">
    <location>
        <begin position="255"/>
        <end position="276"/>
    </location>
</feature>
<feature type="domain" description="Endoplasmic reticulum vesicle transporter C-terminal" evidence="7">
    <location>
        <begin position="116"/>
        <end position="277"/>
    </location>
</feature>
<dbReference type="PANTHER" id="PTHR10984">
    <property type="entry name" value="ENDOPLASMIC RETICULUM-GOLGI INTERMEDIATE COMPARTMENT PROTEIN"/>
    <property type="match status" value="1"/>
</dbReference>
<evidence type="ECO:0000256" key="3">
    <source>
        <dbReference type="ARBA" id="ARBA00022692"/>
    </source>
</evidence>
<evidence type="ECO:0000256" key="5">
    <source>
        <dbReference type="ARBA" id="ARBA00023136"/>
    </source>
</evidence>
<name>A0A6G1SCQ3_9ACAR</name>
<feature type="domain" description="Endoplasmic reticulum vesicle transporter N-terminal" evidence="8">
    <location>
        <begin position="5"/>
        <end position="96"/>
    </location>
</feature>
<dbReference type="GO" id="GO:0030134">
    <property type="term" value="C:COPII-coated ER to Golgi transport vesicle"/>
    <property type="evidence" value="ECO:0007669"/>
    <property type="project" value="TreeGrafter"/>
</dbReference>
<dbReference type="GO" id="GO:0005789">
    <property type="term" value="C:endoplasmic reticulum membrane"/>
    <property type="evidence" value="ECO:0007669"/>
    <property type="project" value="TreeGrafter"/>
</dbReference>
<evidence type="ECO:0000256" key="1">
    <source>
        <dbReference type="ARBA" id="ARBA00004457"/>
    </source>
</evidence>
<dbReference type="InterPro" id="IPR039542">
    <property type="entry name" value="Erv_N"/>
</dbReference>
<dbReference type="InterPro" id="IPR012936">
    <property type="entry name" value="Erv_C"/>
</dbReference>
<accession>A0A6G1SCQ3</accession>
<comment type="subcellular location">
    <subcellularLocation>
        <location evidence="1">Endoplasmic reticulum-Golgi intermediate compartment membrane</location>
        <topology evidence="1">Multi-pass membrane protein</topology>
    </subcellularLocation>
</comment>
<evidence type="ECO:0000313" key="9">
    <source>
        <dbReference type="EMBL" id="MDE47732.1"/>
    </source>
</evidence>
<evidence type="ECO:0000256" key="6">
    <source>
        <dbReference type="SAM" id="Phobius"/>
    </source>
</evidence>
<evidence type="ECO:0000259" key="8">
    <source>
        <dbReference type="Pfam" id="PF13850"/>
    </source>
</evidence>
<dbReference type="GO" id="GO:0000139">
    <property type="term" value="C:Golgi membrane"/>
    <property type="evidence" value="ECO:0007669"/>
    <property type="project" value="TreeGrafter"/>
</dbReference>
<reference evidence="9" key="1">
    <citation type="submission" date="2018-10" db="EMBL/GenBank/DDBJ databases">
        <title>Transcriptome assembly of Aceria tosichella (Wheat curl mite) Type 2.</title>
        <authorList>
            <person name="Scully E.D."/>
            <person name="Geib S.M."/>
            <person name="Palmer N.A."/>
            <person name="Gupta A.K."/>
            <person name="Sarath G."/>
            <person name="Tatineni S."/>
        </authorList>
    </citation>
    <scope>NUCLEOTIDE SEQUENCE</scope>
    <source>
        <strain evidence="9">LincolnNE</strain>
    </source>
</reference>
<organism evidence="9">
    <name type="scientific">Aceria tosichella</name>
    <name type="common">wheat curl mite</name>
    <dbReference type="NCBI Taxonomy" id="561515"/>
    <lineage>
        <taxon>Eukaryota</taxon>
        <taxon>Metazoa</taxon>
        <taxon>Ecdysozoa</taxon>
        <taxon>Arthropoda</taxon>
        <taxon>Chelicerata</taxon>
        <taxon>Arachnida</taxon>
        <taxon>Acari</taxon>
        <taxon>Acariformes</taxon>
        <taxon>Trombidiformes</taxon>
        <taxon>Prostigmata</taxon>
        <taxon>Eupodina</taxon>
        <taxon>Eriophyoidea</taxon>
        <taxon>Eriophyidae</taxon>
        <taxon>Eriophyinae</taxon>
        <taxon>Aceriini</taxon>
        <taxon>Aceria</taxon>
    </lineage>
</organism>
<dbReference type="GO" id="GO:0006888">
    <property type="term" value="P:endoplasmic reticulum to Golgi vesicle-mediated transport"/>
    <property type="evidence" value="ECO:0007669"/>
    <property type="project" value="TreeGrafter"/>
</dbReference>
<dbReference type="Pfam" id="PF13850">
    <property type="entry name" value="ERGIC_N"/>
    <property type="match status" value="1"/>
</dbReference>
<dbReference type="GO" id="GO:0006890">
    <property type="term" value="P:retrograde vesicle-mediated transport, Golgi to endoplasmic reticulum"/>
    <property type="evidence" value="ECO:0007669"/>
    <property type="project" value="TreeGrafter"/>
</dbReference>
<dbReference type="GO" id="GO:0033116">
    <property type="term" value="C:endoplasmic reticulum-Golgi intermediate compartment membrane"/>
    <property type="evidence" value="ECO:0007669"/>
    <property type="project" value="UniProtKB-SubCell"/>
</dbReference>